<comment type="caution">
    <text evidence="1">The sequence shown here is derived from an EMBL/GenBank/DDBJ whole genome shotgun (WGS) entry which is preliminary data.</text>
</comment>
<sequence length="68" mass="8170">MAKKTKDWTVQVSDKNKMELERIKRELESFHEKNFGLDIAIGHILKIYKAIMKKLKDKDAYEKYLQQL</sequence>
<dbReference type="AlphaFoldDB" id="A0A0F9QWV3"/>
<proteinExistence type="predicted"/>
<gene>
    <name evidence="1" type="ORF">LCGC14_0668050</name>
</gene>
<protein>
    <submittedName>
        <fullName evidence="1">Uncharacterized protein</fullName>
    </submittedName>
</protein>
<evidence type="ECO:0000313" key="1">
    <source>
        <dbReference type="EMBL" id="KKN46939.1"/>
    </source>
</evidence>
<dbReference type="EMBL" id="LAZR01001304">
    <property type="protein sequence ID" value="KKN46939.1"/>
    <property type="molecule type" value="Genomic_DNA"/>
</dbReference>
<reference evidence="1" key="1">
    <citation type="journal article" date="2015" name="Nature">
        <title>Complex archaea that bridge the gap between prokaryotes and eukaryotes.</title>
        <authorList>
            <person name="Spang A."/>
            <person name="Saw J.H."/>
            <person name="Jorgensen S.L."/>
            <person name="Zaremba-Niedzwiedzka K."/>
            <person name="Martijn J."/>
            <person name="Lind A.E."/>
            <person name="van Eijk R."/>
            <person name="Schleper C."/>
            <person name="Guy L."/>
            <person name="Ettema T.J."/>
        </authorList>
    </citation>
    <scope>NUCLEOTIDE SEQUENCE</scope>
</reference>
<organism evidence="1">
    <name type="scientific">marine sediment metagenome</name>
    <dbReference type="NCBI Taxonomy" id="412755"/>
    <lineage>
        <taxon>unclassified sequences</taxon>
        <taxon>metagenomes</taxon>
        <taxon>ecological metagenomes</taxon>
    </lineage>
</organism>
<name>A0A0F9QWV3_9ZZZZ</name>
<accession>A0A0F9QWV3</accession>